<evidence type="ECO:0000256" key="6">
    <source>
        <dbReference type="PROSITE-ProRule" id="PRU00169"/>
    </source>
</evidence>
<dbReference type="PROSITE" id="PS50110">
    <property type="entry name" value="RESPONSE_REGULATORY"/>
    <property type="match status" value="1"/>
</dbReference>
<evidence type="ECO:0000256" key="4">
    <source>
        <dbReference type="ARBA" id="ARBA00023125"/>
    </source>
</evidence>
<feature type="domain" description="Response regulatory" evidence="7">
    <location>
        <begin position="3"/>
        <end position="115"/>
    </location>
</feature>
<keyword evidence="1 6" id="KW-0597">Phosphoprotein</keyword>
<dbReference type="InterPro" id="IPR011006">
    <property type="entry name" value="CheY-like_superfamily"/>
</dbReference>
<dbReference type="PANTHER" id="PTHR48111:SF4">
    <property type="entry name" value="DNA-BINDING DUAL TRANSCRIPTIONAL REGULATOR OMPR"/>
    <property type="match status" value="1"/>
</dbReference>
<sequence>MKTILVIEDNLAIRENTVELLELLGFQVASASDGRSGLQLIQEIRPDSVLCDVLMPGMDGYAVLSELRSQACYTPIPFYFMSAIAEVKDRQRGIDLGATGYLIKPFTEEELLQCL</sequence>
<organism evidence="8 9">
    <name type="scientific">Spirosoma utsteinense</name>
    <dbReference type="NCBI Taxonomy" id="2585773"/>
    <lineage>
        <taxon>Bacteria</taxon>
        <taxon>Pseudomonadati</taxon>
        <taxon>Bacteroidota</taxon>
        <taxon>Cytophagia</taxon>
        <taxon>Cytophagales</taxon>
        <taxon>Cytophagaceae</taxon>
        <taxon>Spirosoma</taxon>
    </lineage>
</organism>
<dbReference type="RefSeq" id="WP_186735488.1">
    <property type="nucleotide sequence ID" value="NZ_VFIA01000002.1"/>
</dbReference>
<evidence type="ECO:0000256" key="5">
    <source>
        <dbReference type="ARBA" id="ARBA00023163"/>
    </source>
</evidence>
<dbReference type="SUPFAM" id="SSF52172">
    <property type="entry name" value="CheY-like"/>
    <property type="match status" value="1"/>
</dbReference>
<evidence type="ECO:0000256" key="1">
    <source>
        <dbReference type="ARBA" id="ARBA00022553"/>
    </source>
</evidence>
<dbReference type="EMBL" id="VFIA01000002">
    <property type="protein sequence ID" value="MBC3789908.1"/>
    <property type="molecule type" value="Genomic_DNA"/>
</dbReference>
<keyword evidence="9" id="KW-1185">Reference proteome</keyword>
<dbReference type="Gene3D" id="3.40.50.2300">
    <property type="match status" value="1"/>
</dbReference>
<accession>A0ABR6W013</accession>
<evidence type="ECO:0000256" key="2">
    <source>
        <dbReference type="ARBA" id="ARBA00023012"/>
    </source>
</evidence>
<reference evidence="8 9" key="1">
    <citation type="submission" date="2019-06" db="EMBL/GenBank/DDBJ databases">
        <title>Spirosoma utsteinense sp. nov. isolated from Antarctic ice-free soils.</title>
        <authorList>
            <person name="Tahon G."/>
        </authorList>
    </citation>
    <scope>NUCLEOTIDE SEQUENCE [LARGE SCALE GENOMIC DNA]</scope>
    <source>
        <strain evidence="8 9">LMG 31447</strain>
    </source>
</reference>
<evidence type="ECO:0000256" key="3">
    <source>
        <dbReference type="ARBA" id="ARBA00023015"/>
    </source>
</evidence>
<dbReference type="Pfam" id="PF00072">
    <property type="entry name" value="Response_reg"/>
    <property type="match status" value="1"/>
</dbReference>
<dbReference type="PANTHER" id="PTHR48111">
    <property type="entry name" value="REGULATOR OF RPOS"/>
    <property type="match status" value="1"/>
</dbReference>
<comment type="caution">
    <text evidence="8">The sequence shown here is derived from an EMBL/GenBank/DDBJ whole genome shotgun (WGS) entry which is preliminary data.</text>
</comment>
<feature type="modified residue" description="4-aspartylphosphate" evidence="6">
    <location>
        <position position="52"/>
    </location>
</feature>
<evidence type="ECO:0000313" key="9">
    <source>
        <dbReference type="Proteomes" id="UP000700732"/>
    </source>
</evidence>
<evidence type="ECO:0000259" key="7">
    <source>
        <dbReference type="PROSITE" id="PS50110"/>
    </source>
</evidence>
<name>A0ABR6W013_9BACT</name>
<protein>
    <submittedName>
        <fullName evidence="8">CheY-like chemotaxis protein</fullName>
    </submittedName>
</protein>
<proteinExistence type="predicted"/>
<keyword evidence="4" id="KW-0238">DNA-binding</keyword>
<dbReference type="InterPro" id="IPR039420">
    <property type="entry name" value="WalR-like"/>
</dbReference>
<evidence type="ECO:0000313" key="8">
    <source>
        <dbReference type="EMBL" id="MBC3789908.1"/>
    </source>
</evidence>
<keyword evidence="3" id="KW-0805">Transcription regulation</keyword>
<keyword evidence="2" id="KW-0902">Two-component regulatory system</keyword>
<dbReference type="InterPro" id="IPR001789">
    <property type="entry name" value="Sig_transdc_resp-reg_receiver"/>
</dbReference>
<gene>
    <name evidence="8" type="ORF">FH603_392</name>
</gene>
<dbReference type="SMART" id="SM00448">
    <property type="entry name" value="REC"/>
    <property type="match status" value="1"/>
</dbReference>
<dbReference type="Proteomes" id="UP000700732">
    <property type="component" value="Unassembled WGS sequence"/>
</dbReference>
<dbReference type="CDD" id="cd00156">
    <property type="entry name" value="REC"/>
    <property type="match status" value="1"/>
</dbReference>
<keyword evidence="5" id="KW-0804">Transcription</keyword>